<dbReference type="Pfam" id="PF20231">
    <property type="entry name" value="DUF6589"/>
    <property type="match status" value="1"/>
</dbReference>
<evidence type="ECO:0000313" key="2">
    <source>
        <dbReference type="EMBL" id="KAK7015589.1"/>
    </source>
</evidence>
<dbReference type="EMBL" id="JAWWNJ010000053">
    <property type="protein sequence ID" value="KAK7015589.1"/>
    <property type="molecule type" value="Genomic_DNA"/>
</dbReference>
<keyword evidence="3" id="KW-1185">Reference proteome</keyword>
<organism evidence="2 3">
    <name type="scientific">Favolaschia claudopus</name>
    <dbReference type="NCBI Taxonomy" id="2862362"/>
    <lineage>
        <taxon>Eukaryota</taxon>
        <taxon>Fungi</taxon>
        <taxon>Dikarya</taxon>
        <taxon>Basidiomycota</taxon>
        <taxon>Agaricomycotina</taxon>
        <taxon>Agaricomycetes</taxon>
        <taxon>Agaricomycetidae</taxon>
        <taxon>Agaricales</taxon>
        <taxon>Marasmiineae</taxon>
        <taxon>Mycenaceae</taxon>
        <taxon>Favolaschia</taxon>
    </lineage>
</organism>
<gene>
    <name evidence="2" type="ORF">R3P38DRAFT_2543257</name>
</gene>
<accession>A0AAW0ARB9</accession>
<sequence length="136" mass="15668">NEAVIAELKDAMLDFLEQIGQTADDYDSQLMFFGGDEMSYNNMLLLQKFLQNHADPFESFELIRPVLQLWHTMWTDLCRIHETHWGSPLNNNPATLGYSAKKIGRAPPPNLKKVDYYPSAEFVNLVHDMGMLDCWS</sequence>
<name>A0AAW0ARB9_9AGAR</name>
<evidence type="ECO:0000313" key="3">
    <source>
        <dbReference type="Proteomes" id="UP001362999"/>
    </source>
</evidence>
<comment type="caution">
    <text evidence="2">The sequence shown here is derived from an EMBL/GenBank/DDBJ whole genome shotgun (WGS) entry which is preliminary data.</text>
</comment>
<dbReference type="InterPro" id="IPR046496">
    <property type="entry name" value="DUF6589"/>
</dbReference>
<evidence type="ECO:0000259" key="1">
    <source>
        <dbReference type="Pfam" id="PF20231"/>
    </source>
</evidence>
<feature type="non-terminal residue" evidence="2">
    <location>
        <position position="1"/>
    </location>
</feature>
<proteinExistence type="predicted"/>
<dbReference type="AlphaFoldDB" id="A0AAW0ARB9"/>
<protein>
    <recommendedName>
        <fullName evidence="1">DUF6589 domain-containing protein</fullName>
    </recommendedName>
</protein>
<reference evidence="2 3" key="1">
    <citation type="journal article" date="2024" name="J Genomics">
        <title>Draft genome sequencing and assembly of Favolaschia claudopus CIRM-BRFM 2984 isolated from oak limbs.</title>
        <authorList>
            <person name="Navarro D."/>
            <person name="Drula E."/>
            <person name="Chaduli D."/>
            <person name="Cazenave R."/>
            <person name="Ahrendt S."/>
            <person name="Wang J."/>
            <person name="Lipzen A."/>
            <person name="Daum C."/>
            <person name="Barry K."/>
            <person name="Grigoriev I.V."/>
            <person name="Favel A."/>
            <person name="Rosso M.N."/>
            <person name="Martin F."/>
        </authorList>
    </citation>
    <scope>NUCLEOTIDE SEQUENCE [LARGE SCALE GENOMIC DNA]</scope>
    <source>
        <strain evidence="2 3">CIRM-BRFM 2984</strain>
    </source>
</reference>
<feature type="domain" description="DUF6589" evidence="1">
    <location>
        <begin position="1"/>
        <end position="135"/>
    </location>
</feature>
<dbReference type="Proteomes" id="UP001362999">
    <property type="component" value="Unassembled WGS sequence"/>
</dbReference>